<comment type="caution">
    <text evidence="3">The sequence shown here is derived from an EMBL/GenBank/DDBJ whole genome shotgun (WGS) entry which is preliminary data.</text>
</comment>
<dbReference type="InterPro" id="IPR025339">
    <property type="entry name" value="DUF4245"/>
</dbReference>
<keyword evidence="2" id="KW-0812">Transmembrane</keyword>
<evidence type="ECO:0000256" key="1">
    <source>
        <dbReference type="SAM" id="MobiDB-lite"/>
    </source>
</evidence>
<feature type="transmembrane region" description="Helical" evidence="2">
    <location>
        <begin position="38"/>
        <end position="59"/>
    </location>
</feature>
<reference evidence="3 4" key="1">
    <citation type="submission" date="2019-06" db="EMBL/GenBank/DDBJ databases">
        <authorList>
            <person name="Li F."/>
        </authorList>
    </citation>
    <scope>NUCLEOTIDE SEQUENCE [LARGE SCALE GENOMIC DNA]</scope>
    <source>
        <strain evidence="3 4">10F1D-1</strain>
    </source>
</reference>
<protein>
    <submittedName>
        <fullName evidence="3">DUF4245 domain-containing protein</fullName>
    </submittedName>
</protein>
<accession>A0A506XSP5</accession>
<dbReference type="Pfam" id="PF14030">
    <property type="entry name" value="DUF4245"/>
    <property type="match status" value="1"/>
</dbReference>
<name>A0A506XSP5_9MICO</name>
<evidence type="ECO:0000313" key="3">
    <source>
        <dbReference type="EMBL" id="TPW75784.1"/>
    </source>
</evidence>
<evidence type="ECO:0000256" key="2">
    <source>
        <dbReference type="SAM" id="Phobius"/>
    </source>
</evidence>
<dbReference type="Proteomes" id="UP000316252">
    <property type="component" value="Unassembled WGS sequence"/>
</dbReference>
<proteinExistence type="predicted"/>
<keyword evidence="2" id="KW-0472">Membrane</keyword>
<dbReference type="RefSeq" id="WP_141163144.1">
    <property type="nucleotide sequence ID" value="NZ_VHQG01000002.1"/>
</dbReference>
<dbReference type="EMBL" id="VHQG01000002">
    <property type="protein sequence ID" value="TPW75784.1"/>
    <property type="molecule type" value="Genomic_DNA"/>
</dbReference>
<sequence>MSPQPRVVAELGRPETPQETADRKAESRRKHFANQTTFNLVIALIASLAVVLFLVIVVVRPDQQSAREPVDYAAAAADVQDQADAHLVVPALGEDWSANRADYSAPKGKPAVWRIGFITPGDQYIGLTQGIGADDGWVSDRLDDHNPTGSVKIDGVAWTVYDRRDADNPGNLAYSLAATVGGSRLVLSGSATPAEFRELATAALADAAASSPATTAPTGDAG</sequence>
<feature type="region of interest" description="Disordered" evidence="1">
    <location>
        <begin position="1"/>
        <end position="28"/>
    </location>
</feature>
<keyword evidence="4" id="KW-1185">Reference proteome</keyword>
<organism evidence="3 4">
    <name type="scientific">Schumannella soli</name>
    <dbReference type="NCBI Taxonomy" id="2590779"/>
    <lineage>
        <taxon>Bacteria</taxon>
        <taxon>Bacillati</taxon>
        <taxon>Actinomycetota</taxon>
        <taxon>Actinomycetes</taxon>
        <taxon>Micrococcales</taxon>
        <taxon>Microbacteriaceae</taxon>
        <taxon>Schumannella</taxon>
    </lineage>
</organism>
<keyword evidence="2" id="KW-1133">Transmembrane helix</keyword>
<dbReference type="AlphaFoldDB" id="A0A506XSP5"/>
<dbReference type="OrthoDB" id="4801970at2"/>
<gene>
    <name evidence="3" type="ORF">FJ657_07930</name>
</gene>
<evidence type="ECO:0000313" key="4">
    <source>
        <dbReference type="Proteomes" id="UP000316252"/>
    </source>
</evidence>